<evidence type="ECO:0000313" key="11">
    <source>
        <dbReference type="EMBL" id="PLW77364.1"/>
    </source>
</evidence>
<comment type="catalytic activity">
    <reaction evidence="7 8">
        <text>deamido-NAD(+) + L-glutamine + ATP + H2O = L-glutamate + AMP + diphosphate + NAD(+) + H(+)</text>
        <dbReference type="Rhea" id="RHEA:24384"/>
        <dbReference type="ChEBI" id="CHEBI:15377"/>
        <dbReference type="ChEBI" id="CHEBI:15378"/>
        <dbReference type="ChEBI" id="CHEBI:29985"/>
        <dbReference type="ChEBI" id="CHEBI:30616"/>
        <dbReference type="ChEBI" id="CHEBI:33019"/>
        <dbReference type="ChEBI" id="CHEBI:57540"/>
        <dbReference type="ChEBI" id="CHEBI:58359"/>
        <dbReference type="ChEBI" id="CHEBI:58437"/>
        <dbReference type="ChEBI" id="CHEBI:456215"/>
        <dbReference type="EC" id="6.3.5.1"/>
    </reaction>
</comment>
<dbReference type="SUPFAM" id="SSF56317">
    <property type="entry name" value="Carbon-nitrogen hydrolase"/>
    <property type="match status" value="1"/>
</dbReference>
<proteinExistence type="inferred from homology"/>
<keyword evidence="3 7" id="KW-0436">Ligase</keyword>
<dbReference type="CDD" id="cd00553">
    <property type="entry name" value="NAD_synthase"/>
    <property type="match status" value="1"/>
</dbReference>
<evidence type="ECO:0000256" key="2">
    <source>
        <dbReference type="ARBA" id="ARBA00007145"/>
    </source>
</evidence>
<dbReference type="GO" id="GO:0008795">
    <property type="term" value="F:NAD+ synthase activity"/>
    <property type="evidence" value="ECO:0007669"/>
    <property type="project" value="UniProtKB-UniRule"/>
</dbReference>
<feature type="active site" description="Proton acceptor; for glutaminase activity" evidence="7">
    <location>
        <position position="48"/>
    </location>
</feature>
<keyword evidence="12" id="KW-1185">Reference proteome</keyword>
<dbReference type="Pfam" id="PF00795">
    <property type="entry name" value="CN_hydrolase"/>
    <property type="match status" value="1"/>
</dbReference>
<keyword evidence="6 7" id="KW-0520">NAD</keyword>
<dbReference type="EMBL" id="PKUQ01000016">
    <property type="protein sequence ID" value="PLW77364.1"/>
    <property type="molecule type" value="Genomic_DNA"/>
</dbReference>
<sequence length="555" mass="60593">MIPLTDKLVFSLAQLNPILGDLSGNADKARAAHRVATEQGADCLVLSELFISGYPPEDLVLKPAFQEACRAQVEGLAVLTQGDAPAILIGAPWVEHGKLYNAVCLLDDGVVKAVRFKVDLPNYGVFDEKRVFEAGPLPGPINIRGVAVGVPICEDIWDSEVCECLMETGAEFLLVPNGSPFNLDKWEIRQQVALQRVVETQLPLIYLNQVGGQDELVFDGASFALNGDCSLAMQLPGFVEDQRPLTVRRLNDKWQLSGDIEPVMDRDAGAWSACVLGLRDYVNKNRFPGVVLGLSGGIDSAICAAMAVDALGAERVHCVMLPYRYTSDESLKDAADCATALGVRYDIVDIAEPVDGFANALSGLFDGTEQGVTEENLQSRSRGVILMAISNKFGNMVVTTGNKSEMSVGYATLYGDMNGGFNPIKDLYKMHVYHLSAWRNSHVPAGSMGPRGEVIPANIIAKAPTAELRENQTDQDSLPEYPVLDDILECLVEKEMGVEDIVARGHDKALVHRIEHLLYIAEYKRRQSAPGVKLSAKNFGRDRRYPITNGFRDRD</sequence>
<feature type="binding site" evidence="7">
    <location>
        <position position="405"/>
    </location>
    <ligand>
        <name>deamido-NAD(+)</name>
        <dbReference type="ChEBI" id="CHEBI:58437"/>
        <note>ligand shared between two neighboring subunits</note>
    </ligand>
</feature>
<feature type="domain" description="CN hydrolase" evidence="10">
    <location>
        <begin position="8"/>
        <end position="249"/>
    </location>
</feature>
<dbReference type="GO" id="GO:0005524">
    <property type="term" value="F:ATP binding"/>
    <property type="evidence" value="ECO:0007669"/>
    <property type="project" value="UniProtKB-UniRule"/>
</dbReference>
<comment type="caution">
    <text evidence="7">Lacks conserved residue(s) required for the propagation of feature annotation.</text>
</comment>
<dbReference type="Gene3D" id="3.60.110.10">
    <property type="entry name" value="Carbon-nitrogen hydrolase"/>
    <property type="match status" value="1"/>
</dbReference>
<dbReference type="PANTHER" id="PTHR23090">
    <property type="entry name" value="NH 3 /GLUTAMINE-DEPENDENT NAD + SYNTHETASE"/>
    <property type="match status" value="1"/>
</dbReference>
<comment type="pathway">
    <text evidence="1 7 8">Cofactor biosynthesis; NAD(+) biosynthesis; NAD(+) from deamido-NAD(+) (L-Gln route): step 1/1.</text>
</comment>
<dbReference type="PANTHER" id="PTHR23090:SF9">
    <property type="entry name" value="GLUTAMINE-DEPENDENT NAD(+) SYNTHETASE"/>
    <property type="match status" value="1"/>
</dbReference>
<organism evidence="11 12">
    <name type="scientific">Cohaesibacter celericrescens</name>
    <dbReference type="NCBI Taxonomy" id="2067669"/>
    <lineage>
        <taxon>Bacteria</taxon>
        <taxon>Pseudomonadati</taxon>
        <taxon>Pseudomonadota</taxon>
        <taxon>Alphaproteobacteria</taxon>
        <taxon>Hyphomicrobiales</taxon>
        <taxon>Cohaesibacteraceae</taxon>
    </lineage>
</organism>
<dbReference type="GO" id="GO:0003952">
    <property type="term" value="F:NAD+ synthase (glutamine-hydrolyzing) activity"/>
    <property type="evidence" value="ECO:0007669"/>
    <property type="project" value="UniProtKB-UniRule"/>
</dbReference>
<feature type="binding site" evidence="7">
    <location>
        <position position="376"/>
    </location>
    <ligand>
        <name>deamido-NAD(+)</name>
        <dbReference type="ChEBI" id="CHEBI:58437"/>
        <note>ligand shared between two neighboring subunits</note>
    </ligand>
</feature>
<keyword evidence="5 7" id="KW-0067">ATP-binding</keyword>
<evidence type="ECO:0000256" key="1">
    <source>
        <dbReference type="ARBA" id="ARBA00005188"/>
    </source>
</evidence>
<feature type="binding site" evidence="7">
    <location>
        <position position="185"/>
    </location>
    <ligand>
        <name>L-glutamine</name>
        <dbReference type="ChEBI" id="CHEBI:58359"/>
    </ligand>
</feature>
<dbReference type="AlphaFoldDB" id="A0A2N5XS97"/>
<comment type="similarity">
    <text evidence="2 7 8">In the C-terminal section; belongs to the NAD synthetase family.</text>
</comment>
<evidence type="ECO:0000256" key="7">
    <source>
        <dbReference type="HAMAP-Rule" id="MF_02090"/>
    </source>
</evidence>
<dbReference type="InterPro" id="IPR036526">
    <property type="entry name" value="C-N_Hydrolase_sf"/>
</dbReference>
<dbReference type="UniPathway" id="UPA00253">
    <property type="reaction ID" value="UER00334"/>
</dbReference>
<dbReference type="InterPro" id="IPR014445">
    <property type="entry name" value="Gln-dep_NAD_synthase"/>
</dbReference>
<dbReference type="InterPro" id="IPR022310">
    <property type="entry name" value="NAD/GMP_synthase"/>
</dbReference>
<evidence type="ECO:0000256" key="9">
    <source>
        <dbReference type="RuleBase" id="RU003811"/>
    </source>
</evidence>
<evidence type="ECO:0000256" key="3">
    <source>
        <dbReference type="ARBA" id="ARBA00022598"/>
    </source>
</evidence>
<name>A0A2N5XS97_9HYPH</name>
<evidence type="ECO:0000256" key="5">
    <source>
        <dbReference type="ARBA" id="ARBA00022840"/>
    </source>
</evidence>
<dbReference type="InterPro" id="IPR014729">
    <property type="entry name" value="Rossmann-like_a/b/a_fold"/>
</dbReference>
<protein>
    <recommendedName>
        <fullName evidence="7 8">Glutamine-dependent NAD(+) synthetase</fullName>
        <ecNumber evidence="7 8">6.3.5.1</ecNumber>
    </recommendedName>
    <alternativeName>
        <fullName evidence="7 8">NAD(+) synthase [glutamine-hydrolyzing]</fullName>
    </alternativeName>
</protein>
<dbReference type="InterPro" id="IPR003010">
    <property type="entry name" value="C-N_Hydrolase"/>
</dbReference>
<accession>A0A2N5XS97</accession>
<dbReference type="PROSITE" id="PS50263">
    <property type="entry name" value="CN_HYDROLASE"/>
    <property type="match status" value="1"/>
</dbReference>
<dbReference type="GO" id="GO:0009435">
    <property type="term" value="P:NAD+ biosynthetic process"/>
    <property type="evidence" value="ECO:0007669"/>
    <property type="project" value="UniProtKB-UniRule"/>
</dbReference>
<evidence type="ECO:0000313" key="12">
    <source>
        <dbReference type="Proteomes" id="UP000234881"/>
    </source>
</evidence>
<dbReference type="InterPro" id="IPR003694">
    <property type="entry name" value="NAD_synthase"/>
</dbReference>
<feature type="binding site" evidence="7">
    <location>
        <position position="400"/>
    </location>
    <ligand>
        <name>ATP</name>
        <dbReference type="ChEBI" id="CHEBI:30616"/>
    </ligand>
</feature>
<comment type="function">
    <text evidence="7">Catalyzes the ATP-dependent amidation of deamido-NAD to form NAD. Uses L-glutamine as a nitrogen source.</text>
</comment>
<dbReference type="Gene3D" id="3.40.50.620">
    <property type="entry name" value="HUPs"/>
    <property type="match status" value="1"/>
</dbReference>
<dbReference type="GO" id="GO:0005737">
    <property type="term" value="C:cytoplasm"/>
    <property type="evidence" value="ECO:0007669"/>
    <property type="project" value="InterPro"/>
</dbReference>
<gene>
    <name evidence="7" type="primary">nadE</name>
    <name evidence="11" type="ORF">C0081_08460</name>
</gene>
<feature type="binding site" evidence="7">
    <location>
        <position position="524"/>
    </location>
    <ligand>
        <name>deamido-NAD(+)</name>
        <dbReference type="ChEBI" id="CHEBI:58437"/>
        <note>ligand shared between two neighboring subunits</note>
    </ligand>
</feature>
<dbReference type="HAMAP" id="MF_02090">
    <property type="entry name" value="NadE_glutamine_dep"/>
    <property type="match status" value="1"/>
</dbReference>
<comment type="caution">
    <text evidence="11">The sequence shown here is derived from an EMBL/GenBank/DDBJ whole genome shotgun (WGS) entry which is preliminary data.</text>
</comment>
<evidence type="ECO:0000256" key="8">
    <source>
        <dbReference type="PIRNR" id="PIRNR006630"/>
    </source>
</evidence>
<comment type="similarity">
    <text evidence="9">Belongs to the NAD synthetase family.</text>
</comment>
<dbReference type="NCBIfam" id="TIGR00552">
    <property type="entry name" value="nadE"/>
    <property type="match status" value="1"/>
</dbReference>
<reference evidence="11 12" key="1">
    <citation type="submission" date="2018-01" db="EMBL/GenBank/DDBJ databases">
        <title>The draft genome sequence of Cohaesibacter sp. H1304.</title>
        <authorList>
            <person name="Wang N.-N."/>
            <person name="Du Z.-J."/>
        </authorList>
    </citation>
    <scope>NUCLEOTIDE SEQUENCE [LARGE SCALE GENOMIC DNA]</scope>
    <source>
        <strain evidence="11 12">H1304</strain>
    </source>
</reference>
<dbReference type="Pfam" id="PF02540">
    <property type="entry name" value="NAD_synthase"/>
    <property type="match status" value="1"/>
</dbReference>
<dbReference type="GO" id="GO:0004359">
    <property type="term" value="F:glutaminase activity"/>
    <property type="evidence" value="ECO:0007669"/>
    <property type="project" value="InterPro"/>
</dbReference>
<dbReference type="PIRSF" id="PIRSF006630">
    <property type="entry name" value="NADS_GAT"/>
    <property type="match status" value="1"/>
</dbReference>
<dbReference type="RefSeq" id="WP_101533383.1">
    <property type="nucleotide sequence ID" value="NZ_PKUQ01000016.1"/>
</dbReference>
<dbReference type="FunFam" id="3.40.50.620:FF:000106">
    <property type="entry name" value="Glutamine-dependent NAD(+) synthetase"/>
    <property type="match status" value="1"/>
</dbReference>
<feature type="active site" description="Nucleophile; for glutaminase activity" evidence="7">
    <location>
        <position position="153"/>
    </location>
</feature>
<feature type="active site" description="For glutaminase activity" evidence="7">
    <location>
        <position position="117"/>
    </location>
</feature>
<dbReference type="NCBIfam" id="NF010588">
    <property type="entry name" value="PRK13981.1"/>
    <property type="match status" value="1"/>
</dbReference>
<dbReference type="OrthoDB" id="9760188at2"/>
<dbReference type="CDD" id="cd07570">
    <property type="entry name" value="GAT_Gln-NAD-synth"/>
    <property type="match status" value="1"/>
</dbReference>
<evidence type="ECO:0000256" key="6">
    <source>
        <dbReference type="ARBA" id="ARBA00023027"/>
    </source>
</evidence>
<dbReference type="EC" id="6.3.5.1" evidence="7 8"/>
<evidence type="ECO:0000256" key="4">
    <source>
        <dbReference type="ARBA" id="ARBA00022741"/>
    </source>
</evidence>
<keyword evidence="4 7" id="KW-0547">Nucleotide-binding</keyword>
<dbReference type="SUPFAM" id="SSF52402">
    <property type="entry name" value="Adenine nucleotide alpha hydrolases-like"/>
    <property type="match status" value="1"/>
</dbReference>
<feature type="binding site" evidence="7">
    <location>
        <position position="123"/>
    </location>
    <ligand>
        <name>L-glutamine</name>
        <dbReference type="ChEBI" id="CHEBI:58359"/>
    </ligand>
</feature>
<dbReference type="Proteomes" id="UP000234881">
    <property type="component" value="Unassembled WGS sequence"/>
</dbReference>
<evidence type="ECO:0000259" key="10">
    <source>
        <dbReference type="PROSITE" id="PS50263"/>
    </source>
</evidence>
<feature type="binding site" evidence="7">
    <location>
        <position position="179"/>
    </location>
    <ligand>
        <name>L-glutamine</name>
        <dbReference type="ChEBI" id="CHEBI:58359"/>
    </ligand>
</feature>
<feature type="binding site" evidence="7">
    <location>
        <begin position="293"/>
        <end position="300"/>
    </location>
    <ligand>
        <name>ATP</name>
        <dbReference type="ChEBI" id="CHEBI:30616"/>
    </ligand>
</feature>